<accession>A0A1G9SF82</accession>
<gene>
    <name evidence="1" type="ORF">SAMN04488568_10963</name>
</gene>
<dbReference type="STRING" id="144026.SAMN04488568_10963"/>
<reference evidence="1 2" key="1">
    <citation type="submission" date="2016-10" db="EMBL/GenBank/DDBJ databases">
        <authorList>
            <person name="de Groot N.N."/>
        </authorList>
    </citation>
    <scope>NUCLEOTIDE SEQUENCE [LARGE SCALE GENOMIC DNA]</scope>
    <source>
        <strain evidence="1 2">DSM 16077</strain>
    </source>
</reference>
<proteinExistence type="predicted"/>
<dbReference type="OrthoDB" id="7632413at2"/>
<dbReference type="AlphaFoldDB" id="A0A1G9SF82"/>
<dbReference type="RefSeq" id="WP_091769783.1">
    <property type="nucleotide sequence ID" value="NZ_FNHG01000009.1"/>
</dbReference>
<name>A0A1G9SF82_9PROT</name>
<keyword evidence="2" id="KW-1185">Reference proteome</keyword>
<organism evidence="1 2">
    <name type="scientific">Maricaulis salignorans</name>
    <dbReference type="NCBI Taxonomy" id="144026"/>
    <lineage>
        <taxon>Bacteria</taxon>
        <taxon>Pseudomonadati</taxon>
        <taxon>Pseudomonadota</taxon>
        <taxon>Alphaproteobacteria</taxon>
        <taxon>Maricaulales</taxon>
        <taxon>Maricaulaceae</taxon>
        <taxon>Maricaulis</taxon>
    </lineage>
</organism>
<sequence>MSFSRIIPHRAAGYIEVVFDGHEDWLSAVDTIELIVAAVEQLDVQRVLLDFRLVDMRIAVSEAPHVAEFFHKFAYQKMSIGIIQAGDLRACATINAFANNMLAQGHEVVCLEAAADVVAWIGTPATGLRRAS</sequence>
<evidence type="ECO:0008006" key="3">
    <source>
        <dbReference type="Google" id="ProtNLM"/>
    </source>
</evidence>
<dbReference type="Proteomes" id="UP000199759">
    <property type="component" value="Unassembled WGS sequence"/>
</dbReference>
<evidence type="ECO:0000313" key="2">
    <source>
        <dbReference type="Proteomes" id="UP000199759"/>
    </source>
</evidence>
<dbReference type="EMBL" id="FNHG01000009">
    <property type="protein sequence ID" value="SDM33445.1"/>
    <property type="molecule type" value="Genomic_DNA"/>
</dbReference>
<evidence type="ECO:0000313" key="1">
    <source>
        <dbReference type="EMBL" id="SDM33445.1"/>
    </source>
</evidence>
<protein>
    <recommendedName>
        <fullName evidence="3">SpoIIAA-like</fullName>
    </recommendedName>
</protein>